<dbReference type="Pfam" id="PF00403">
    <property type="entry name" value="HMA"/>
    <property type="match status" value="1"/>
</dbReference>
<dbReference type="GO" id="GO:0046872">
    <property type="term" value="F:metal ion binding"/>
    <property type="evidence" value="ECO:0007669"/>
    <property type="project" value="UniProtKB-KW"/>
</dbReference>
<evidence type="ECO:0000259" key="2">
    <source>
        <dbReference type="PROSITE" id="PS50846"/>
    </source>
</evidence>
<dbReference type="SUPFAM" id="SSF55008">
    <property type="entry name" value="HMA, heavy metal-associated domain"/>
    <property type="match status" value="1"/>
</dbReference>
<dbReference type="STRING" id="88036.D8R531"/>
<feature type="non-terminal residue" evidence="4">
    <location>
        <position position="63"/>
    </location>
</feature>
<dbReference type="HOGENOM" id="CLU_134973_3_2_1"/>
<accession>D8R531</accession>
<proteinExistence type="predicted"/>
<reference evidence="4 5" key="1">
    <citation type="journal article" date="2011" name="Science">
        <title>The Selaginella genome identifies genetic changes associated with the evolution of vascular plants.</title>
        <authorList>
            <person name="Banks J.A."/>
            <person name="Nishiyama T."/>
            <person name="Hasebe M."/>
            <person name="Bowman J.L."/>
            <person name="Gribskov M."/>
            <person name="dePamphilis C."/>
            <person name="Albert V.A."/>
            <person name="Aono N."/>
            <person name="Aoyama T."/>
            <person name="Ambrose B.A."/>
            <person name="Ashton N.W."/>
            <person name="Axtell M.J."/>
            <person name="Barker E."/>
            <person name="Barker M.S."/>
            <person name="Bennetzen J.L."/>
            <person name="Bonawitz N.D."/>
            <person name="Chapple C."/>
            <person name="Cheng C."/>
            <person name="Correa L.G."/>
            <person name="Dacre M."/>
            <person name="DeBarry J."/>
            <person name="Dreyer I."/>
            <person name="Elias M."/>
            <person name="Engstrom E.M."/>
            <person name="Estelle M."/>
            <person name="Feng L."/>
            <person name="Finet C."/>
            <person name="Floyd S.K."/>
            <person name="Frommer W.B."/>
            <person name="Fujita T."/>
            <person name="Gramzow L."/>
            <person name="Gutensohn M."/>
            <person name="Harholt J."/>
            <person name="Hattori M."/>
            <person name="Heyl A."/>
            <person name="Hirai T."/>
            <person name="Hiwatashi Y."/>
            <person name="Ishikawa M."/>
            <person name="Iwata M."/>
            <person name="Karol K.G."/>
            <person name="Koehler B."/>
            <person name="Kolukisaoglu U."/>
            <person name="Kubo M."/>
            <person name="Kurata T."/>
            <person name="Lalonde S."/>
            <person name="Li K."/>
            <person name="Li Y."/>
            <person name="Litt A."/>
            <person name="Lyons E."/>
            <person name="Manning G."/>
            <person name="Maruyama T."/>
            <person name="Michael T.P."/>
            <person name="Mikami K."/>
            <person name="Miyazaki S."/>
            <person name="Morinaga S."/>
            <person name="Murata T."/>
            <person name="Mueller-Roeber B."/>
            <person name="Nelson D.R."/>
            <person name="Obara M."/>
            <person name="Oguri Y."/>
            <person name="Olmstead R.G."/>
            <person name="Onodera N."/>
            <person name="Petersen B.L."/>
            <person name="Pils B."/>
            <person name="Prigge M."/>
            <person name="Rensing S.A."/>
            <person name="Riano-Pachon D.M."/>
            <person name="Roberts A.W."/>
            <person name="Sato Y."/>
            <person name="Scheller H.V."/>
            <person name="Schulz B."/>
            <person name="Schulz C."/>
            <person name="Shakirov E.V."/>
            <person name="Shibagaki N."/>
            <person name="Shinohara N."/>
            <person name="Shippen D.E."/>
            <person name="Soerensen I."/>
            <person name="Sotooka R."/>
            <person name="Sugimoto N."/>
            <person name="Sugita M."/>
            <person name="Sumikawa N."/>
            <person name="Tanurdzic M."/>
            <person name="Theissen G."/>
            <person name="Ulvskov P."/>
            <person name="Wakazuki S."/>
            <person name="Weng J.K."/>
            <person name="Willats W.W."/>
            <person name="Wipf D."/>
            <person name="Wolf P.G."/>
            <person name="Yang L."/>
            <person name="Zimmer A.D."/>
            <person name="Zhu Q."/>
            <person name="Mitros T."/>
            <person name="Hellsten U."/>
            <person name="Loque D."/>
            <person name="Otillar R."/>
            <person name="Salamov A."/>
            <person name="Schmutz J."/>
            <person name="Shapiro H."/>
            <person name="Lindquist E."/>
            <person name="Lucas S."/>
            <person name="Rokhsar D."/>
            <person name="Grigoriev I.V."/>
        </authorList>
    </citation>
    <scope>NUCLEOTIDE SEQUENCE [LARGE SCALE GENOMIC DNA]</scope>
</reference>
<evidence type="ECO:0000313" key="3">
    <source>
        <dbReference type="EMBL" id="EFJ20659.1"/>
    </source>
</evidence>
<dbReference type="InterPro" id="IPR006121">
    <property type="entry name" value="HMA_dom"/>
</dbReference>
<sequence>TVELMVSMHCKGCFRAVKKAISKLDGVTSYKISFQEKKVIITGDITPELVLKKIKKTGKTVSL</sequence>
<dbReference type="EMBL" id="GL377572">
    <property type="protein sequence ID" value="EFJ32773.1"/>
    <property type="molecule type" value="Genomic_DNA"/>
</dbReference>
<dbReference type="PANTHER" id="PTHR46119:SF11">
    <property type="entry name" value="HEAVY METAL TRANSPORT_DETOXIFICATION SUPERFAMILY PROTEIN"/>
    <property type="match status" value="1"/>
</dbReference>
<keyword evidence="5" id="KW-1185">Reference proteome</keyword>
<evidence type="ECO:0000313" key="4">
    <source>
        <dbReference type="EMBL" id="EFJ32773.1"/>
    </source>
</evidence>
<name>D8R531_SELML</name>
<evidence type="ECO:0000313" key="5">
    <source>
        <dbReference type="Proteomes" id="UP000001514"/>
    </source>
</evidence>
<dbReference type="PANTHER" id="PTHR46119">
    <property type="entry name" value="OS08G0405700 PROTEIN"/>
    <property type="match status" value="1"/>
</dbReference>
<dbReference type="CDD" id="cd00371">
    <property type="entry name" value="HMA"/>
    <property type="match status" value="1"/>
</dbReference>
<dbReference type="AlphaFoldDB" id="D8R531"/>
<dbReference type="PROSITE" id="PS50846">
    <property type="entry name" value="HMA_2"/>
    <property type="match status" value="1"/>
</dbReference>
<dbReference type="KEGG" id="smo:SELMODRAFT_29653"/>
<feature type="non-terminal residue" evidence="4">
    <location>
        <position position="1"/>
    </location>
</feature>
<keyword evidence="1" id="KW-0479">Metal-binding</keyword>
<feature type="domain" description="HMA" evidence="2">
    <location>
        <begin position="1"/>
        <end position="62"/>
    </location>
</feature>
<gene>
    <name evidence="3" type="ORF">SELMODRAFT_29652</name>
    <name evidence="4" type="ORF">SELMODRAFT_29653</name>
</gene>
<dbReference type="FunFam" id="3.30.70.100:FF:000008">
    <property type="entry name" value="Copper transport protein ATOX1"/>
    <property type="match status" value="1"/>
</dbReference>
<dbReference type="Gramene" id="EFJ32773">
    <property type="protein sequence ID" value="EFJ32773"/>
    <property type="gene ID" value="SELMODRAFT_29653"/>
</dbReference>
<evidence type="ECO:0000256" key="1">
    <source>
        <dbReference type="ARBA" id="ARBA00022723"/>
    </source>
</evidence>
<dbReference type="Gene3D" id="3.30.70.100">
    <property type="match status" value="1"/>
</dbReference>
<organism evidence="5">
    <name type="scientific">Selaginella moellendorffii</name>
    <name type="common">Spikemoss</name>
    <dbReference type="NCBI Taxonomy" id="88036"/>
    <lineage>
        <taxon>Eukaryota</taxon>
        <taxon>Viridiplantae</taxon>
        <taxon>Streptophyta</taxon>
        <taxon>Embryophyta</taxon>
        <taxon>Tracheophyta</taxon>
        <taxon>Lycopodiopsida</taxon>
        <taxon>Selaginellales</taxon>
        <taxon>Selaginellaceae</taxon>
        <taxon>Selaginella</taxon>
    </lineage>
</organism>
<dbReference type="InterPro" id="IPR044526">
    <property type="entry name" value="NAKR1-3"/>
</dbReference>
<protein>
    <recommendedName>
        <fullName evidence="2">HMA domain-containing protein</fullName>
    </recommendedName>
</protein>
<dbReference type="InParanoid" id="D8R531"/>
<dbReference type="eggNOG" id="KOG1603">
    <property type="taxonomic scope" value="Eukaryota"/>
</dbReference>
<dbReference type="KEGG" id="smo:SELMODRAFT_29652"/>
<dbReference type="Gramene" id="EFJ20659">
    <property type="protein sequence ID" value="EFJ20659"/>
    <property type="gene ID" value="SELMODRAFT_29652"/>
</dbReference>
<dbReference type="InterPro" id="IPR036163">
    <property type="entry name" value="HMA_dom_sf"/>
</dbReference>
<dbReference type="Proteomes" id="UP000001514">
    <property type="component" value="Unassembled WGS sequence"/>
</dbReference>
<dbReference type="EMBL" id="GL377601">
    <property type="protein sequence ID" value="EFJ20659.1"/>
    <property type="molecule type" value="Genomic_DNA"/>
</dbReference>